<feature type="signal peptide" evidence="1">
    <location>
        <begin position="1"/>
        <end position="25"/>
    </location>
</feature>
<reference evidence="2 3" key="1">
    <citation type="submission" date="2017-10" db="EMBL/GenBank/DDBJ databases">
        <title>Genome announcement of Methylocella silvestris TVC from permafrost.</title>
        <authorList>
            <person name="Wang J."/>
            <person name="Geng K."/>
            <person name="Ul-Haque F."/>
            <person name="Crombie A.T."/>
            <person name="Street L.E."/>
            <person name="Wookey P.A."/>
            <person name="Murrell J.C."/>
            <person name="Pratscher J."/>
        </authorList>
    </citation>
    <scope>NUCLEOTIDE SEQUENCE [LARGE SCALE GENOMIC DNA]</scope>
    <source>
        <strain evidence="2 3">TVC</strain>
    </source>
</reference>
<dbReference type="EMBL" id="PDZR01000016">
    <property type="protein sequence ID" value="PNG25429.1"/>
    <property type="molecule type" value="Genomic_DNA"/>
</dbReference>
<gene>
    <name evidence="2" type="ORF">CR492_13605</name>
</gene>
<dbReference type="InterPro" id="IPR009003">
    <property type="entry name" value="Peptidase_S1_PA"/>
</dbReference>
<dbReference type="Proteomes" id="UP000236286">
    <property type="component" value="Unassembled WGS sequence"/>
</dbReference>
<sequence>MTPRGRKQVAAFCVVLVGASCSASAAPFLAHDFSGEARSFAGAEIQKVVVFGRDSRRTVEQFAAEEKLSAPHLRQKFAASGLIECGGAHGAGQLTLTDDLVTTAAHVFFDEQGVPRAKTCTFVNEVDGKEVRTPIDSASIVAGSKDPYAVAAVHDWAVARLTRPVTGAAPYGLAGAQSPNTPTEFVARGHMDWGDGRKLSMEKCGFHDQLSTGDEGTREFSFDCETGDGASGGALIFGDKGDPMVGAILVGWRSNKPFHSAPFSPTHYNFAVTIEGAFKKAVIASAAKAYVAR</sequence>
<organism evidence="2 3">
    <name type="scientific">Methylocella silvestris</name>
    <dbReference type="NCBI Taxonomy" id="199596"/>
    <lineage>
        <taxon>Bacteria</taxon>
        <taxon>Pseudomonadati</taxon>
        <taxon>Pseudomonadota</taxon>
        <taxon>Alphaproteobacteria</taxon>
        <taxon>Hyphomicrobiales</taxon>
        <taxon>Beijerinckiaceae</taxon>
        <taxon>Methylocella</taxon>
    </lineage>
</organism>
<evidence type="ECO:0000313" key="2">
    <source>
        <dbReference type="EMBL" id="PNG25429.1"/>
    </source>
</evidence>
<evidence type="ECO:0000313" key="3">
    <source>
        <dbReference type="Proteomes" id="UP000236286"/>
    </source>
</evidence>
<dbReference type="SUPFAM" id="SSF50494">
    <property type="entry name" value="Trypsin-like serine proteases"/>
    <property type="match status" value="1"/>
</dbReference>
<dbReference type="PROSITE" id="PS51257">
    <property type="entry name" value="PROKAR_LIPOPROTEIN"/>
    <property type="match status" value="1"/>
</dbReference>
<keyword evidence="2" id="KW-0645">Protease</keyword>
<dbReference type="Gene3D" id="2.40.10.10">
    <property type="entry name" value="Trypsin-like serine proteases"/>
    <property type="match status" value="2"/>
</dbReference>
<dbReference type="AlphaFoldDB" id="A0A2J7TF92"/>
<keyword evidence="1" id="KW-0732">Signal</keyword>
<name>A0A2J7TF92_METSI</name>
<dbReference type="OrthoDB" id="8453368at2"/>
<dbReference type="RefSeq" id="WP_102844359.1">
    <property type="nucleotide sequence ID" value="NZ_PDZR01000016.1"/>
</dbReference>
<evidence type="ECO:0000256" key="1">
    <source>
        <dbReference type="SAM" id="SignalP"/>
    </source>
</evidence>
<protein>
    <submittedName>
        <fullName evidence="2">Serine protease</fullName>
    </submittedName>
</protein>
<feature type="chain" id="PRO_5017969167" evidence="1">
    <location>
        <begin position="26"/>
        <end position="293"/>
    </location>
</feature>
<comment type="caution">
    <text evidence="2">The sequence shown here is derived from an EMBL/GenBank/DDBJ whole genome shotgun (WGS) entry which is preliminary data.</text>
</comment>
<dbReference type="InterPro" id="IPR043504">
    <property type="entry name" value="Peptidase_S1_PA_chymotrypsin"/>
</dbReference>
<dbReference type="GO" id="GO:0008233">
    <property type="term" value="F:peptidase activity"/>
    <property type="evidence" value="ECO:0007669"/>
    <property type="project" value="UniProtKB-KW"/>
</dbReference>
<dbReference type="GO" id="GO:0006508">
    <property type="term" value="P:proteolysis"/>
    <property type="evidence" value="ECO:0007669"/>
    <property type="project" value="UniProtKB-KW"/>
</dbReference>
<dbReference type="Pfam" id="PF13365">
    <property type="entry name" value="Trypsin_2"/>
    <property type="match status" value="1"/>
</dbReference>
<accession>A0A2J7TF92</accession>
<keyword evidence="2" id="KW-0378">Hydrolase</keyword>
<proteinExistence type="predicted"/>